<dbReference type="RefSeq" id="XP_056543896.1">
    <property type="nucleotide sequence ID" value="XM_056688341.1"/>
</dbReference>
<dbReference type="PROSITE" id="PS00816">
    <property type="entry name" value="AIPM_HOMOCIT_SYNTH_2"/>
    <property type="match status" value="1"/>
</dbReference>
<dbReference type="SUPFAM" id="SSF110921">
    <property type="entry name" value="2-isopropylmalate synthase LeuA, allosteric (dimerisation) domain"/>
    <property type="match status" value="1"/>
</dbReference>
<keyword evidence="11" id="KW-0479">Metal-binding</keyword>
<gene>
    <name evidence="15" type="ORF">N7482_006216</name>
</gene>
<evidence type="ECO:0000256" key="3">
    <source>
        <dbReference type="ARBA" id="ARBA00004173"/>
    </source>
</evidence>
<dbReference type="EC" id="2.3.3.13" evidence="7"/>
<evidence type="ECO:0000256" key="6">
    <source>
        <dbReference type="ARBA" id="ARBA00011738"/>
    </source>
</evidence>
<dbReference type="GO" id="GO:0005739">
    <property type="term" value="C:mitochondrion"/>
    <property type="evidence" value="ECO:0007669"/>
    <property type="project" value="UniProtKB-SubCell"/>
</dbReference>
<comment type="pathway">
    <text evidence="4">Amino-acid biosynthesis; L-leucine biosynthesis; L-leucine from 3-methyl-2-oxobutanoate: step 1/4.</text>
</comment>
<reference evidence="15" key="2">
    <citation type="journal article" date="2023" name="IMA Fungus">
        <title>Comparative genomic study of the Penicillium genus elucidates a diverse pangenome and 15 lateral gene transfer events.</title>
        <authorList>
            <person name="Petersen C."/>
            <person name="Sorensen T."/>
            <person name="Nielsen M.R."/>
            <person name="Sondergaard T.E."/>
            <person name="Sorensen J.L."/>
            <person name="Fitzpatrick D.A."/>
            <person name="Frisvad J.C."/>
            <person name="Nielsen K.L."/>
        </authorList>
    </citation>
    <scope>NUCLEOTIDE SEQUENCE</scope>
    <source>
        <strain evidence="15">IBT 26290</strain>
    </source>
</reference>
<dbReference type="OrthoDB" id="418791at2759"/>
<dbReference type="PROSITE" id="PS50991">
    <property type="entry name" value="PYR_CT"/>
    <property type="match status" value="1"/>
</dbReference>
<evidence type="ECO:0000313" key="15">
    <source>
        <dbReference type="EMBL" id="KAJ5167435.1"/>
    </source>
</evidence>
<dbReference type="NCBIfam" id="NF002991">
    <property type="entry name" value="PRK03739.1"/>
    <property type="match status" value="1"/>
</dbReference>
<dbReference type="InterPro" id="IPR039371">
    <property type="entry name" value="LeuA_N_DRE-TIM"/>
</dbReference>
<dbReference type="PANTHER" id="PTHR46911:SF1">
    <property type="entry name" value="2-ISOPROPYLMALATE SYNTHASE"/>
    <property type="match status" value="1"/>
</dbReference>
<dbReference type="InterPro" id="IPR054692">
    <property type="entry name" value="LeuA-like_post-cat"/>
</dbReference>
<dbReference type="SMART" id="SM00917">
    <property type="entry name" value="LeuA_dimer"/>
    <property type="match status" value="1"/>
</dbReference>
<evidence type="ECO:0000313" key="16">
    <source>
        <dbReference type="Proteomes" id="UP001149163"/>
    </source>
</evidence>
<evidence type="ECO:0000256" key="2">
    <source>
        <dbReference type="ARBA" id="ARBA00001968"/>
    </source>
</evidence>
<dbReference type="GO" id="GO:0003852">
    <property type="term" value="F:2-isopropylmalate synthase activity"/>
    <property type="evidence" value="ECO:0007669"/>
    <property type="project" value="UniProtKB-EC"/>
</dbReference>
<evidence type="ECO:0000256" key="7">
    <source>
        <dbReference type="ARBA" id="ARBA00012973"/>
    </source>
</evidence>
<dbReference type="GeneID" id="81427517"/>
<dbReference type="HAMAP" id="MF_00572">
    <property type="entry name" value="LeuA_type2"/>
    <property type="match status" value="1"/>
</dbReference>
<comment type="similarity">
    <text evidence="5">Belongs to the alpha-IPM synthase/homocitrate synthase family. LeuA type 2 subfamily.</text>
</comment>
<dbReference type="InterPro" id="IPR013709">
    <property type="entry name" value="2-isopropylmalate_synth_dimer"/>
</dbReference>
<organism evidence="15 16">
    <name type="scientific">Penicillium canariense</name>
    <dbReference type="NCBI Taxonomy" id="189055"/>
    <lineage>
        <taxon>Eukaryota</taxon>
        <taxon>Fungi</taxon>
        <taxon>Dikarya</taxon>
        <taxon>Ascomycota</taxon>
        <taxon>Pezizomycotina</taxon>
        <taxon>Eurotiomycetes</taxon>
        <taxon>Eurotiomycetidae</taxon>
        <taxon>Eurotiales</taxon>
        <taxon>Aspergillaceae</taxon>
        <taxon>Penicillium</taxon>
    </lineage>
</organism>
<evidence type="ECO:0000256" key="10">
    <source>
        <dbReference type="ARBA" id="ARBA00022679"/>
    </source>
</evidence>
<evidence type="ECO:0000256" key="13">
    <source>
        <dbReference type="ARBA" id="ARBA00023304"/>
    </source>
</evidence>
<keyword evidence="10" id="KW-0808">Transferase</keyword>
<evidence type="ECO:0000256" key="9">
    <source>
        <dbReference type="ARBA" id="ARBA00022605"/>
    </source>
</evidence>
<dbReference type="SUPFAM" id="SSF89000">
    <property type="entry name" value="post-HMGL domain-like"/>
    <property type="match status" value="1"/>
</dbReference>
<comment type="cofactor">
    <cofactor evidence="2">
        <name>a divalent metal cation</name>
        <dbReference type="ChEBI" id="CHEBI:60240"/>
    </cofactor>
</comment>
<keyword evidence="9" id="KW-0028">Amino-acid biosynthesis</keyword>
<evidence type="ECO:0000256" key="5">
    <source>
        <dbReference type="ARBA" id="ARBA00009767"/>
    </source>
</evidence>
<dbReference type="Pfam" id="PF00682">
    <property type="entry name" value="HMGL-like"/>
    <property type="match status" value="1"/>
</dbReference>
<dbReference type="Pfam" id="PF08502">
    <property type="entry name" value="LeuA_dimer"/>
    <property type="match status" value="1"/>
</dbReference>
<dbReference type="GO" id="GO:0009098">
    <property type="term" value="P:L-leucine biosynthetic process"/>
    <property type="evidence" value="ECO:0007669"/>
    <property type="project" value="UniProtKB-KW"/>
</dbReference>
<dbReference type="FunFam" id="3.30.160.270:FF:000002">
    <property type="entry name" value="2-isopropylmalate synthase"/>
    <property type="match status" value="1"/>
</dbReference>
<dbReference type="Gene3D" id="3.30.160.270">
    <property type="match status" value="1"/>
</dbReference>
<dbReference type="PANTHER" id="PTHR46911">
    <property type="match status" value="1"/>
</dbReference>
<keyword evidence="8" id="KW-0432">Leucine biosynthesis</keyword>
<comment type="subcellular location">
    <subcellularLocation>
        <location evidence="3">Mitochondrion</location>
    </subcellularLocation>
</comment>
<evidence type="ECO:0000256" key="8">
    <source>
        <dbReference type="ARBA" id="ARBA00022430"/>
    </source>
</evidence>
<comment type="catalytic activity">
    <reaction evidence="1">
        <text>3-methyl-2-oxobutanoate + acetyl-CoA + H2O = (2S)-2-isopropylmalate + CoA + H(+)</text>
        <dbReference type="Rhea" id="RHEA:21524"/>
        <dbReference type="ChEBI" id="CHEBI:1178"/>
        <dbReference type="ChEBI" id="CHEBI:11851"/>
        <dbReference type="ChEBI" id="CHEBI:15377"/>
        <dbReference type="ChEBI" id="CHEBI:15378"/>
        <dbReference type="ChEBI" id="CHEBI:57287"/>
        <dbReference type="ChEBI" id="CHEBI:57288"/>
        <dbReference type="EC" id="2.3.3.13"/>
    </reaction>
</comment>
<dbReference type="PROSITE" id="PS00815">
    <property type="entry name" value="AIPM_HOMOCIT_SYNTH_1"/>
    <property type="match status" value="1"/>
</dbReference>
<dbReference type="Pfam" id="PF22615">
    <property type="entry name" value="IPMS_D2"/>
    <property type="match status" value="1"/>
</dbReference>
<evidence type="ECO:0000256" key="12">
    <source>
        <dbReference type="ARBA" id="ARBA00023128"/>
    </source>
</evidence>
<dbReference type="CDD" id="cd07942">
    <property type="entry name" value="DRE_TIM_LeuA"/>
    <property type="match status" value="1"/>
</dbReference>
<protein>
    <recommendedName>
        <fullName evidence="7">2-isopropylmalate synthase</fullName>
        <ecNumber evidence="7">2.3.3.13</ecNumber>
    </recommendedName>
</protein>
<dbReference type="SUPFAM" id="SSF51569">
    <property type="entry name" value="Aldolase"/>
    <property type="match status" value="1"/>
</dbReference>
<sequence>MPMLKDPSKKYKPYKPLNLPNRTWPDKQITSAPRWLATDLRDGNQSLPDPMDGEQKYRFFKKLVELGYKEIEVSFPSASQIDFDFTRRLVEEPGLTPDDVWLQVLAPCREDLIRRTVDSLRGAKKAILHIYLATSPCFRRIVFNMDKRQSLEKAVACAKYARSITKDDPSMAGTEWQFEFSPETFSDTEPEFAVEVCEAVKAAWEPTAENPIIFNLPATVEMSTPNVYADQIEYFCNSMTEREKFVVSLHPHNDRGCAVAAAELAQMAGAQRVEGTLFGNGERTGNVDLVTLALNLYTQGVSPNVDFSDIPSVIKLVEECNKIPVNERWPYGGALVTSAFSGSHQDAVRKGFLLREKANATDDDEWVVPYLPLDPQDIGRNYEAVIRVNSQSGKGGAAWIILRSLELDLPRGLQVEFSKIVQLETEKVNRELRPSELVTLFENAYHLKSNPRFTLIDYNITTDRSQSPAPPEPGKALNTQNLKRRFTGIIEIDRVQHAITGTGNGAISALAAALSTLSIDLDVVDYKEHSISQSNAGGLGREVKAATYIQCTAAGSKDQVWGVGIHGDVVQASLIALLSAASSFLTSRTDSPAPFRPIRSNTLTNEDLQALEQLTGSSTTAVANGGLSAKVNIENLTKLAEQQ</sequence>
<evidence type="ECO:0000256" key="1">
    <source>
        <dbReference type="ARBA" id="ARBA00000064"/>
    </source>
</evidence>
<keyword evidence="12" id="KW-0496">Mitochondrion</keyword>
<dbReference type="Proteomes" id="UP001149163">
    <property type="component" value="Unassembled WGS sequence"/>
</dbReference>
<dbReference type="InterPro" id="IPR005668">
    <property type="entry name" value="IPM_Synthase"/>
</dbReference>
<feature type="domain" description="Pyruvate carboxyltransferase" evidence="14">
    <location>
        <begin position="33"/>
        <end position="311"/>
    </location>
</feature>
<evidence type="ECO:0000256" key="4">
    <source>
        <dbReference type="ARBA" id="ARBA00004689"/>
    </source>
</evidence>
<comment type="subunit">
    <text evidence="6">Homodimer.</text>
</comment>
<dbReference type="AlphaFoldDB" id="A0A9W9I6D5"/>
<evidence type="ECO:0000259" key="14">
    <source>
        <dbReference type="PROSITE" id="PS50991"/>
    </source>
</evidence>
<dbReference type="InterPro" id="IPR002034">
    <property type="entry name" value="AIPM/Hcit_synth_CS"/>
</dbReference>
<comment type="caution">
    <text evidence="15">The sequence shown here is derived from an EMBL/GenBank/DDBJ whole genome shotgun (WGS) entry which is preliminary data.</text>
</comment>
<evidence type="ECO:0000256" key="11">
    <source>
        <dbReference type="ARBA" id="ARBA00022723"/>
    </source>
</evidence>
<accession>A0A9W9I6D5</accession>
<dbReference type="Gene3D" id="3.20.20.70">
    <property type="entry name" value="Aldolase class I"/>
    <property type="match status" value="1"/>
</dbReference>
<dbReference type="InterPro" id="IPR013785">
    <property type="entry name" value="Aldolase_TIM"/>
</dbReference>
<dbReference type="EMBL" id="JAPQKN010000003">
    <property type="protein sequence ID" value="KAJ5167435.1"/>
    <property type="molecule type" value="Genomic_DNA"/>
</dbReference>
<dbReference type="FunFam" id="3.20.20.70:FF:000045">
    <property type="entry name" value="2-isopropylmalate synthase"/>
    <property type="match status" value="1"/>
</dbReference>
<keyword evidence="16" id="KW-1185">Reference proteome</keyword>
<dbReference type="InterPro" id="IPR000891">
    <property type="entry name" value="PYR_CT"/>
</dbReference>
<dbReference type="GO" id="GO:0046872">
    <property type="term" value="F:metal ion binding"/>
    <property type="evidence" value="ECO:0007669"/>
    <property type="project" value="UniProtKB-KW"/>
</dbReference>
<name>A0A9W9I6D5_9EURO</name>
<dbReference type="NCBIfam" id="TIGR00970">
    <property type="entry name" value="leuA_yeast"/>
    <property type="match status" value="1"/>
</dbReference>
<proteinExistence type="inferred from homology"/>
<dbReference type="InterPro" id="IPR036230">
    <property type="entry name" value="LeuA_allosteric_dom_sf"/>
</dbReference>
<keyword evidence="13" id="KW-0100">Branched-chain amino acid biosynthesis</keyword>
<reference evidence="15" key="1">
    <citation type="submission" date="2022-11" db="EMBL/GenBank/DDBJ databases">
        <authorList>
            <person name="Petersen C."/>
        </authorList>
    </citation>
    <scope>NUCLEOTIDE SEQUENCE</scope>
    <source>
        <strain evidence="15">IBT 26290</strain>
    </source>
</reference>